<accession>A0A183UQI3</accession>
<evidence type="ECO:0000259" key="2">
    <source>
        <dbReference type="Pfam" id="PF09747"/>
    </source>
</evidence>
<evidence type="ECO:0000313" key="3">
    <source>
        <dbReference type="EMBL" id="VDM42074.1"/>
    </source>
</evidence>
<dbReference type="EMBL" id="UYWY01020606">
    <property type="protein sequence ID" value="VDM42074.1"/>
    <property type="molecule type" value="Genomic_DNA"/>
</dbReference>
<reference evidence="3 4" key="2">
    <citation type="submission" date="2018-11" db="EMBL/GenBank/DDBJ databases">
        <authorList>
            <consortium name="Pathogen Informatics"/>
        </authorList>
    </citation>
    <scope>NUCLEOTIDE SEQUENCE [LARGE SCALE GENOMIC DNA]</scope>
</reference>
<dbReference type="AlphaFoldDB" id="A0A183UQI3"/>
<proteinExistence type="predicted"/>
<organism evidence="4 5">
    <name type="scientific">Toxocara canis</name>
    <name type="common">Canine roundworm</name>
    <dbReference type="NCBI Taxonomy" id="6265"/>
    <lineage>
        <taxon>Eukaryota</taxon>
        <taxon>Metazoa</taxon>
        <taxon>Ecdysozoa</taxon>
        <taxon>Nematoda</taxon>
        <taxon>Chromadorea</taxon>
        <taxon>Rhabditida</taxon>
        <taxon>Spirurina</taxon>
        <taxon>Ascaridomorpha</taxon>
        <taxon>Ascaridoidea</taxon>
        <taxon>Toxocaridae</taxon>
        <taxon>Toxocara</taxon>
    </lineage>
</organism>
<dbReference type="InterPro" id="IPR018613">
    <property type="entry name" value="Ccdc97-like"/>
</dbReference>
<dbReference type="PANTHER" id="PTHR31840">
    <property type="entry name" value="COILED-COIL DOMAIN-CONTAINING PROTEIN 97"/>
    <property type="match status" value="1"/>
</dbReference>
<keyword evidence="4" id="KW-1185">Reference proteome</keyword>
<protein>
    <submittedName>
        <fullName evidence="5">DUF2052 domain-containing protein</fullName>
    </submittedName>
</protein>
<evidence type="ECO:0000313" key="5">
    <source>
        <dbReference type="WBParaSite" id="TCNE_0001075301-mRNA-1"/>
    </source>
</evidence>
<feature type="compositionally biased region" description="Acidic residues" evidence="1">
    <location>
        <begin position="144"/>
        <end position="156"/>
    </location>
</feature>
<feature type="domain" description="CCD97-like C-terminal" evidence="2">
    <location>
        <begin position="1"/>
        <end position="210"/>
    </location>
</feature>
<dbReference type="WBParaSite" id="TCNE_0001075301-mRNA-1">
    <property type="protein sequence ID" value="TCNE_0001075301-mRNA-1"/>
    <property type="gene ID" value="TCNE_0001075301"/>
</dbReference>
<evidence type="ECO:0000256" key="1">
    <source>
        <dbReference type="SAM" id="MobiDB-lite"/>
    </source>
</evidence>
<dbReference type="InterPro" id="IPR040233">
    <property type="entry name" value="CCD97-like_C"/>
</dbReference>
<reference evidence="5" key="1">
    <citation type="submission" date="2016-06" db="UniProtKB">
        <authorList>
            <consortium name="WormBaseParasite"/>
        </authorList>
    </citation>
    <scope>IDENTIFICATION</scope>
</reference>
<evidence type="ECO:0000313" key="4">
    <source>
        <dbReference type="Proteomes" id="UP000050794"/>
    </source>
</evidence>
<feature type="compositionally biased region" description="Acidic residues" evidence="1">
    <location>
        <begin position="104"/>
        <end position="123"/>
    </location>
</feature>
<dbReference type="Proteomes" id="UP000050794">
    <property type="component" value="Unassembled WGS sequence"/>
</dbReference>
<sequence length="210" mass="24956">MERLKKESDYFSYAKMREREPLLFDKMVGRFLPEEEQIYLRPVVENESLSGVFMQFEDSQIISDRRKTHLEKWNEVFKKCGSSTAEEAKTLGNLARHAGTREYADEDEEENIEQMEGSSDEGEREIKKGALKGEKNGELKREETEESSEEDEDRDEEQMKADFMDHMEQRFLRGEDTEFFDYSKVDDKPFSREFEKMHNQDLEDAYFDSD</sequence>
<gene>
    <name evidence="3" type="ORF">TCNE_LOCUS10753</name>
</gene>
<dbReference type="Pfam" id="PF09747">
    <property type="entry name" value="CCD97-like_C"/>
    <property type="match status" value="1"/>
</dbReference>
<feature type="region of interest" description="Disordered" evidence="1">
    <location>
        <begin position="91"/>
        <end position="161"/>
    </location>
</feature>
<name>A0A183UQI3_TOXCA</name>
<feature type="compositionally biased region" description="Basic and acidic residues" evidence="1">
    <location>
        <begin position="124"/>
        <end position="143"/>
    </location>
</feature>
<dbReference type="PANTHER" id="PTHR31840:SF1">
    <property type="entry name" value="COILED-COIL DOMAIN-CONTAINING PROTEIN 97"/>
    <property type="match status" value="1"/>
</dbReference>